<keyword evidence="11" id="KW-1185">Reference proteome</keyword>
<dbReference type="Proteomes" id="UP000466442">
    <property type="component" value="Unassembled WGS sequence"/>
</dbReference>
<evidence type="ECO:0000256" key="1">
    <source>
        <dbReference type="ARBA" id="ARBA00004123"/>
    </source>
</evidence>
<accession>A0A8S9XV56</accession>
<dbReference type="Pfam" id="PF22602">
    <property type="entry name" value="NXF_NTF2"/>
    <property type="match status" value="1"/>
</dbReference>
<dbReference type="InterPro" id="IPR057125">
    <property type="entry name" value="NXF1/2/3/5-like_LRR"/>
</dbReference>
<dbReference type="SUPFAM" id="SSF52058">
    <property type="entry name" value="L domain-like"/>
    <property type="match status" value="1"/>
</dbReference>
<dbReference type="OrthoDB" id="25872at2759"/>
<dbReference type="InterPro" id="IPR002075">
    <property type="entry name" value="NTF2_dom"/>
</dbReference>
<organism evidence="10 11">
    <name type="scientific">Apolygus lucorum</name>
    <name type="common">Small green plant bug</name>
    <name type="synonym">Lygocoris lucorum</name>
    <dbReference type="NCBI Taxonomy" id="248454"/>
    <lineage>
        <taxon>Eukaryota</taxon>
        <taxon>Metazoa</taxon>
        <taxon>Ecdysozoa</taxon>
        <taxon>Arthropoda</taxon>
        <taxon>Hexapoda</taxon>
        <taxon>Insecta</taxon>
        <taxon>Pterygota</taxon>
        <taxon>Neoptera</taxon>
        <taxon>Paraneoptera</taxon>
        <taxon>Hemiptera</taxon>
        <taxon>Heteroptera</taxon>
        <taxon>Panheteroptera</taxon>
        <taxon>Cimicomorpha</taxon>
        <taxon>Miridae</taxon>
        <taxon>Mirini</taxon>
        <taxon>Apolygus</taxon>
    </lineage>
</organism>
<protein>
    <recommendedName>
        <fullName evidence="12">NTF2 domain-containing protein</fullName>
    </recommendedName>
</protein>
<dbReference type="GO" id="GO:0005634">
    <property type="term" value="C:nucleus"/>
    <property type="evidence" value="ECO:0007669"/>
    <property type="project" value="UniProtKB-SubCell"/>
</dbReference>
<keyword evidence="5" id="KW-0677">Repeat</keyword>
<dbReference type="GO" id="GO:0016973">
    <property type="term" value="P:poly(A)+ mRNA export from nucleus"/>
    <property type="evidence" value="ECO:0007669"/>
    <property type="project" value="TreeGrafter"/>
</dbReference>
<evidence type="ECO:0008006" key="12">
    <source>
        <dbReference type="Google" id="ProtNLM"/>
    </source>
</evidence>
<sequence>MSKENPFVFTRANCDVVSEFARSNSLLKQTMNSESHWNRITILDGTKYEKQMILELVVKSVHPHVLYPCMYREEDNNTFFLFKNGFAAVMALCAKKLFLVNPETDENIELMITAQYVSATLFPLDPLGHLEEVIKNRIKEDKKLLDLRNLRGDPEMVNLYCSFNCPTFWDILLDIKKKHMPSVHEWILSFNSISRVELLNEISKYNIPLLDLRYNLITKDEYRKMSKNFQIGHLLLEGNPITTDFENTWEMVRYVKTRIKVSKLDFLDVNDESRTLRCFPFPTYVQEPSYKSFVDHFMFHFFKRFEKDKVERKKLALMYHEKASYSVSLFKPGGVPLTSSGSDHLAKVIDTVDHNFICSGSARMIKKYDNILFGKTKIGLGLAILPDILFAYSTFTVDVPIARHNMVQIVVNGVCRYAGNPKKYYFSTNTLLVPNSNKGEWVIANNLWNFSHVKMSSEKIGAERRDIFKTDRREKVKGDFAVMLNPQLKDREILRRLVGKMTRMKPEWIERFLEESDWDLEFTLQSFTDQFKADIIPVDAFDIPEEKLQSLDPLVRALKEKQAQLGI</sequence>
<proteinExistence type="inferred from homology"/>
<comment type="similarity">
    <text evidence="2">Belongs to the NXF family.</text>
</comment>
<dbReference type="Pfam" id="PF03943">
    <property type="entry name" value="TAP_C"/>
    <property type="match status" value="1"/>
</dbReference>
<evidence type="ECO:0000256" key="7">
    <source>
        <dbReference type="ARBA" id="ARBA00023242"/>
    </source>
</evidence>
<dbReference type="EMBL" id="WIXP02000004">
    <property type="protein sequence ID" value="KAF6211976.1"/>
    <property type="molecule type" value="Genomic_DNA"/>
</dbReference>
<dbReference type="PANTHER" id="PTHR10662:SF22">
    <property type="entry name" value="NUCLEAR RNA EXPORT FACTOR 1"/>
    <property type="match status" value="1"/>
</dbReference>
<dbReference type="InterPro" id="IPR018222">
    <property type="entry name" value="Nuclear_transport_factor_2_euk"/>
</dbReference>
<evidence type="ECO:0000256" key="4">
    <source>
        <dbReference type="ARBA" id="ARBA00022614"/>
    </source>
</evidence>
<name>A0A8S9XV56_APOLU</name>
<dbReference type="PANTHER" id="PTHR10662">
    <property type="entry name" value="NUCLEAR RNA EXPORT FACTOR"/>
    <property type="match status" value="1"/>
</dbReference>
<evidence type="ECO:0000256" key="2">
    <source>
        <dbReference type="ARBA" id="ARBA00009285"/>
    </source>
</evidence>
<evidence type="ECO:0000259" key="9">
    <source>
        <dbReference type="PROSITE" id="PS51281"/>
    </source>
</evidence>
<dbReference type="SUPFAM" id="SSF54928">
    <property type="entry name" value="RNA-binding domain, RBD"/>
    <property type="match status" value="1"/>
</dbReference>
<dbReference type="Gene3D" id="1.10.8.10">
    <property type="entry name" value="DNA helicase RuvA subunit, C-terminal domain"/>
    <property type="match status" value="1"/>
</dbReference>
<dbReference type="PROSITE" id="PS51281">
    <property type="entry name" value="TAP_C"/>
    <property type="match status" value="1"/>
</dbReference>
<evidence type="ECO:0000259" key="8">
    <source>
        <dbReference type="PROSITE" id="PS50177"/>
    </source>
</evidence>
<dbReference type="PROSITE" id="PS50177">
    <property type="entry name" value="NTF2_DOMAIN"/>
    <property type="match status" value="1"/>
</dbReference>
<comment type="subcellular location">
    <subcellularLocation>
        <location evidence="1">Nucleus</location>
    </subcellularLocation>
</comment>
<dbReference type="GO" id="GO:0003723">
    <property type="term" value="F:RNA binding"/>
    <property type="evidence" value="ECO:0007669"/>
    <property type="project" value="TreeGrafter"/>
</dbReference>
<gene>
    <name evidence="10" type="ORF">GE061_012493</name>
</gene>
<reference evidence="10" key="1">
    <citation type="journal article" date="2021" name="Mol. Ecol. Resour.">
        <title>Apolygus lucorum genome provides insights into omnivorousness and mesophyll feeding.</title>
        <authorList>
            <person name="Liu Y."/>
            <person name="Liu H."/>
            <person name="Wang H."/>
            <person name="Huang T."/>
            <person name="Liu B."/>
            <person name="Yang B."/>
            <person name="Yin L."/>
            <person name="Li B."/>
            <person name="Zhang Y."/>
            <person name="Zhang S."/>
            <person name="Jiang F."/>
            <person name="Zhang X."/>
            <person name="Ren Y."/>
            <person name="Wang B."/>
            <person name="Wang S."/>
            <person name="Lu Y."/>
            <person name="Wu K."/>
            <person name="Fan W."/>
            <person name="Wang G."/>
        </authorList>
    </citation>
    <scope>NUCLEOTIDE SEQUENCE</scope>
    <source>
        <strain evidence="10">12Hb</strain>
    </source>
</reference>
<keyword evidence="3" id="KW-0813">Transport</keyword>
<keyword evidence="7" id="KW-0539">Nucleus</keyword>
<dbReference type="SUPFAM" id="SSF46934">
    <property type="entry name" value="UBA-like"/>
    <property type="match status" value="1"/>
</dbReference>
<dbReference type="InterPro" id="IPR030217">
    <property type="entry name" value="NXF_fam"/>
</dbReference>
<dbReference type="InterPro" id="IPR035979">
    <property type="entry name" value="RBD_domain_sf"/>
</dbReference>
<evidence type="ECO:0000256" key="5">
    <source>
        <dbReference type="ARBA" id="ARBA00022737"/>
    </source>
</evidence>
<dbReference type="Gene3D" id="3.30.70.330">
    <property type="match status" value="1"/>
</dbReference>
<feature type="domain" description="NTF2" evidence="8">
    <location>
        <begin position="293"/>
        <end position="450"/>
    </location>
</feature>
<evidence type="ECO:0000256" key="6">
    <source>
        <dbReference type="ARBA" id="ARBA00022816"/>
    </source>
</evidence>
<evidence type="ECO:0000313" key="10">
    <source>
        <dbReference type="EMBL" id="KAF6211976.1"/>
    </source>
</evidence>
<dbReference type="InterPro" id="IPR012677">
    <property type="entry name" value="Nucleotide-bd_a/b_plait_sf"/>
</dbReference>
<dbReference type="InterPro" id="IPR032710">
    <property type="entry name" value="NTF2-like_dom_sf"/>
</dbReference>
<keyword evidence="4" id="KW-0433">Leucine-rich repeat</keyword>
<dbReference type="Gene3D" id="3.80.10.10">
    <property type="entry name" value="Ribonuclease Inhibitor"/>
    <property type="match status" value="1"/>
</dbReference>
<dbReference type="InterPro" id="IPR009060">
    <property type="entry name" value="UBA-like_sf"/>
</dbReference>
<keyword evidence="6" id="KW-0509">mRNA transport</keyword>
<comment type="caution">
    <text evidence="10">The sequence shown here is derived from an EMBL/GenBank/DDBJ whole genome shotgun (WGS) entry which is preliminary data.</text>
</comment>
<evidence type="ECO:0000256" key="3">
    <source>
        <dbReference type="ARBA" id="ARBA00022448"/>
    </source>
</evidence>
<dbReference type="InterPro" id="IPR032675">
    <property type="entry name" value="LRR_dom_sf"/>
</dbReference>
<dbReference type="SUPFAM" id="SSF54427">
    <property type="entry name" value="NTF2-like"/>
    <property type="match status" value="1"/>
</dbReference>
<feature type="domain" description="TAP-C" evidence="9">
    <location>
        <begin position="489"/>
        <end position="544"/>
    </location>
</feature>
<dbReference type="InterPro" id="IPR005637">
    <property type="entry name" value="TAP_C_dom"/>
</dbReference>
<dbReference type="Pfam" id="PF24048">
    <property type="entry name" value="LRR_NXF1-5"/>
    <property type="match status" value="1"/>
</dbReference>
<evidence type="ECO:0000313" key="11">
    <source>
        <dbReference type="Proteomes" id="UP000466442"/>
    </source>
</evidence>
<dbReference type="Gene3D" id="3.10.450.50">
    <property type="match status" value="1"/>
</dbReference>
<dbReference type="AlphaFoldDB" id="A0A8S9XV56"/>